<dbReference type="Proteomes" id="UP001154111">
    <property type="component" value="Chromosome"/>
</dbReference>
<reference evidence="4" key="1">
    <citation type="submission" date="2022-04" db="EMBL/GenBank/DDBJ databases">
        <authorList>
            <person name="Forde T."/>
        </authorList>
    </citation>
    <scope>NUCLEOTIDE SEQUENCE</scope>
    <source>
        <strain evidence="4">A18Y016a</strain>
        <strain evidence="5">A18Y020d</strain>
    </source>
</reference>
<proteinExistence type="inferred from homology"/>
<evidence type="ECO:0000256" key="2">
    <source>
        <dbReference type="ARBA" id="ARBA00022801"/>
    </source>
</evidence>
<dbReference type="CDD" id="cd00542">
    <property type="entry name" value="Ntn_PVA"/>
    <property type="match status" value="1"/>
</dbReference>
<dbReference type="Proteomes" id="UP001154095">
    <property type="component" value="Chromosome"/>
</dbReference>
<gene>
    <name evidence="4" type="primary">yxeI_2</name>
    <name evidence="5" type="synonym">yxeI_1</name>
    <name evidence="4" type="ORF">ERYAMS2_00540</name>
    <name evidence="5" type="ORF">ERYAMS_00250</name>
</gene>
<dbReference type="InterPro" id="IPR052193">
    <property type="entry name" value="Peptidase_C59"/>
</dbReference>
<evidence type="ECO:0000256" key="1">
    <source>
        <dbReference type="ARBA" id="ARBA00006625"/>
    </source>
</evidence>
<dbReference type="GO" id="GO:0016787">
    <property type="term" value="F:hydrolase activity"/>
    <property type="evidence" value="ECO:0007669"/>
    <property type="project" value="UniProtKB-KW"/>
</dbReference>
<dbReference type="Gene3D" id="3.60.60.10">
    <property type="entry name" value="Penicillin V Acylase, Chain A"/>
    <property type="match status" value="1"/>
</dbReference>
<dbReference type="EMBL" id="OW659477">
    <property type="protein sequence ID" value="CAH2761108.1"/>
    <property type="molecule type" value="Genomic_DNA"/>
</dbReference>
<evidence type="ECO:0000313" key="6">
    <source>
        <dbReference type="Proteomes" id="UP001154095"/>
    </source>
</evidence>
<dbReference type="Pfam" id="PF02275">
    <property type="entry name" value="CBAH"/>
    <property type="match status" value="1"/>
</dbReference>
<dbReference type="EMBL" id="OW659496">
    <property type="protein sequence ID" value="CAH2761119.1"/>
    <property type="molecule type" value="Genomic_DNA"/>
</dbReference>
<dbReference type="AlphaFoldDB" id="A0AAU9VE75"/>
<accession>A0AAU9VE75</accession>
<dbReference type="InterPro" id="IPR029055">
    <property type="entry name" value="Ntn_hydrolases_N"/>
</dbReference>
<keyword evidence="2 4" id="KW-0378">Hydrolase</keyword>
<organism evidence="4 7">
    <name type="scientific">Erysipelothrix amsterdamensis</name>
    <dbReference type="NCBI Taxonomy" id="2929157"/>
    <lineage>
        <taxon>Bacteria</taxon>
        <taxon>Bacillati</taxon>
        <taxon>Bacillota</taxon>
        <taxon>Erysipelotrichia</taxon>
        <taxon>Erysipelotrichales</taxon>
        <taxon>Erysipelotrichaceae</taxon>
        <taxon>Erysipelothrix</taxon>
    </lineage>
</organism>
<evidence type="ECO:0000313" key="7">
    <source>
        <dbReference type="Proteomes" id="UP001154111"/>
    </source>
</evidence>
<comment type="similarity">
    <text evidence="1">Belongs to the peptidase C59 family.</text>
</comment>
<evidence type="ECO:0000313" key="4">
    <source>
        <dbReference type="EMBL" id="CAH2761108.1"/>
    </source>
</evidence>
<keyword evidence="6" id="KW-1185">Reference proteome</keyword>
<evidence type="ECO:0000259" key="3">
    <source>
        <dbReference type="Pfam" id="PF02275"/>
    </source>
</evidence>
<dbReference type="PANTHER" id="PTHR35527:SF2">
    <property type="entry name" value="HYDROLASE"/>
    <property type="match status" value="1"/>
</dbReference>
<dbReference type="SUPFAM" id="SSF56235">
    <property type="entry name" value="N-terminal nucleophile aminohydrolases (Ntn hydrolases)"/>
    <property type="match status" value="1"/>
</dbReference>
<name>A0AAU9VE75_9FIRM</name>
<protein>
    <submittedName>
        <fullName evidence="4">Choloylglycine hydrolase family protein</fullName>
    </submittedName>
</protein>
<dbReference type="RefSeq" id="WP_254007197.1">
    <property type="nucleotide sequence ID" value="NZ_OW659477.1"/>
</dbReference>
<dbReference type="PANTHER" id="PTHR35527">
    <property type="entry name" value="CHOLOYLGLYCINE HYDROLASE"/>
    <property type="match status" value="1"/>
</dbReference>
<dbReference type="InterPro" id="IPR029132">
    <property type="entry name" value="CBAH/NAAA_C"/>
</dbReference>
<feature type="domain" description="Choloylglycine hydrolase/NAAA C-terminal" evidence="3">
    <location>
        <begin position="2"/>
        <end position="313"/>
    </location>
</feature>
<sequence length="315" mass="35655">MCTNITLKSTQNHFLMARTMDFSFELDPEMVLFPRNVPLHFAYLNHEISSHYAYFGLAKNIGTYALADGINEYGLAAAALYFEGYASYVQESIPNQSLAPHEVVMWALAHCKTIEDVRMMFQEHPITHHVIEFLGIVPSLHWVFQDANGASIIVEPTDHGIQIHNNQIGVLTNSPDYTWHLTNIRNYIGLDPGQVEPRTLYGKEFKPFGQGSGTFGIPGDLTPPSRFIKALYSKLSAQKPNTDRELIIAASHILNGVDIAKGSVVTQRKTIDYTQYMSFMVNSTQTYAYRTYDSYNTYSHCIHDFDLDQSELIKI</sequence>
<evidence type="ECO:0000313" key="5">
    <source>
        <dbReference type="EMBL" id="CAH2761119.1"/>
    </source>
</evidence>